<gene>
    <name evidence="3" type="primary">LOC108562301</name>
</gene>
<dbReference type="Gene3D" id="3.40.1280.10">
    <property type="match status" value="1"/>
</dbReference>
<keyword evidence="2" id="KW-1185">Reference proteome</keyword>
<protein>
    <submittedName>
        <fullName evidence="3">Methyltransferase C9orf114 homolog</fullName>
    </submittedName>
</protein>
<evidence type="ECO:0000256" key="1">
    <source>
        <dbReference type="ARBA" id="ARBA00009841"/>
    </source>
</evidence>
<sequence>MGPLNKKQPKDVLKAQQKLKKKAFKDKKQMALLAKIEKDKLIAEGKLDNFLKKDLSTLSIAVPGSILKNAQSVELRTYLAGQIARAICMFQVDEIIIFDDESENKTPSWKQQQDDEEEYNSKNACLQFGRILQYLECPQYLRKSFFPMHKDLRNAGLLNPLDAPHHLRTANIFEFREGVVIESPQKEKSFVNVGFQNDIEIDKVLEPGVRCTVRVNENKKSGTVVSPLTPRRETGVYWGYSVRIATSLWDIFSGCPFKNGYDLSIGTSDKGESVDTFEKDYSHCLIVFGGLFGIESALGSDGAKMENDPKKLFNYYLNTLPNQGSRTIRTEEAVLVTLSALRTKLKPQNPPMEFVLHDQIALSIDT</sequence>
<dbReference type="GeneID" id="108562301"/>
<dbReference type="RefSeq" id="XP_017776087.1">
    <property type="nucleotide sequence ID" value="XM_017920598.1"/>
</dbReference>
<dbReference type="InterPro" id="IPR029028">
    <property type="entry name" value="Alpha/beta_knot_MTases"/>
</dbReference>
<dbReference type="InterPro" id="IPR003750">
    <property type="entry name" value="Put_MeTrfase-C9orf114-like"/>
</dbReference>
<dbReference type="InterPro" id="IPR029026">
    <property type="entry name" value="tRNA_m1G_MTases_N"/>
</dbReference>
<keyword evidence="3" id="KW-0808">Transferase</keyword>
<keyword evidence="3" id="KW-0489">Methyltransferase</keyword>
<dbReference type="Proteomes" id="UP000695000">
    <property type="component" value="Unplaced"/>
</dbReference>
<dbReference type="GO" id="GO:0032259">
    <property type="term" value="P:methylation"/>
    <property type="evidence" value="ECO:0007669"/>
    <property type="project" value="UniProtKB-KW"/>
</dbReference>
<organism evidence="2 3">
    <name type="scientific">Nicrophorus vespilloides</name>
    <name type="common">Boreal carrion beetle</name>
    <dbReference type="NCBI Taxonomy" id="110193"/>
    <lineage>
        <taxon>Eukaryota</taxon>
        <taxon>Metazoa</taxon>
        <taxon>Ecdysozoa</taxon>
        <taxon>Arthropoda</taxon>
        <taxon>Hexapoda</taxon>
        <taxon>Insecta</taxon>
        <taxon>Pterygota</taxon>
        <taxon>Neoptera</taxon>
        <taxon>Endopterygota</taxon>
        <taxon>Coleoptera</taxon>
        <taxon>Polyphaga</taxon>
        <taxon>Staphyliniformia</taxon>
        <taxon>Silphidae</taxon>
        <taxon>Nicrophorinae</taxon>
        <taxon>Nicrophorus</taxon>
    </lineage>
</organism>
<dbReference type="PANTHER" id="PTHR12150">
    <property type="entry name" value="CLASS IV SAM-BINDING METHYLTRANSFERASE-RELATED"/>
    <property type="match status" value="1"/>
</dbReference>
<dbReference type="CDD" id="cd18086">
    <property type="entry name" value="HsC9orf114-like"/>
    <property type="match status" value="1"/>
</dbReference>
<dbReference type="Gene3D" id="2.40.50.140">
    <property type="entry name" value="Nucleic acid-binding proteins"/>
    <property type="match status" value="1"/>
</dbReference>
<name>A0ABM1MND7_NICVS</name>
<dbReference type="Pfam" id="PF02598">
    <property type="entry name" value="Methyltrn_RNA_3"/>
    <property type="match status" value="1"/>
</dbReference>
<dbReference type="GO" id="GO:0008168">
    <property type="term" value="F:methyltransferase activity"/>
    <property type="evidence" value="ECO:0007669"/>
    <property type="project" value="UniProtKB-KW"/>
</dbReference>
<dbReference type="SUPFAM" id="SSF50249">
    <property type="entry name" value="Nucleic acid-binding proteins"/>
    <property type="match status" value="1"/>
</dbReference>
<dbReference type="InterPro" id="IPR012340">
    <property type="entry name" value="NA-bd_OB-fold"/>
</dbReference>
<comment type="similarity">
    <text evidence="1">Belongs to the class IV-like SAM-binding methyltransferase superfamily.</text>
</comment>
<dbReference type="SUPFAM" id="SSF75217">
    <property type="entry name" value="alpha/beta knot"/>
    <property type="match status" value="1"/>
</dbReference>
<dbReference type="PANTHER" id="PTHR12150:SF13">
    <property type="entry name" value="METHYLTRANSFERASE C9ORF114-RELATED"/>
    <property type="match status" value="1"/>
</dbReference>
<accession>A0ABM1MND7</accession>
<reference evidence="3" key="1">
    <citation type="submission" date="2025-08" db="UniProtKB">
        <authorList>
            <consortium name="RefSeq"/>
        </authorList>
    </citation>
    <scope>IDENTIFICATION</scope>
    <source>
        <tissue evidence="3">Whole Larva</tissue>
    </source>
</reference>
<evidence type="ECO:0000313" key="3">
    <source>
        <dbReference type="RefSeq" id="XP_017776087.1"/>
    </source>
</evidence>
<proteinExistence type="inferred from homology"/>
<evidence type="ECO:0000313" key="2">
    <source>
        <dbReference type="Proteomes" id="UP000695000"/>
    </source>
</evidence>